<dbReference type="EMBL" id="FCNV02000011">
    <property type="protein sequence ID" value="SAL41908.1"/>
    <property type="molecule type" value="Genomic_DNA"/>
</dbReference>
<reference evidence="3 4" key="1">
    <citation type="submission" date="2016-01" db="EMBL/GenBank/DDBJ databases">
        <authorList>
            <person name="Peeters C."/>
        </authorList>
    </citation>
    <scope>NUCLEOTIDE SEQUENCE [LARGE SCALE GENOMIC DNA]</scope>
    <source>
        <strain evidence="3">LMG 29315</strain>
    </source>
</reference>
<dbReference type="NCBIfam" id="NF005400">
    <property type="entry name" value="PRK06947.1"/>
    <property type="match status" value="1"/>
</dbReference>
<proteinExistence type="inferred from homology"/>
<comment type="caution">
    <text evidence="3">The sequence shown here is derived from an EMBL/GenBank/DDBJ whole genome shotgun (WGS) entry which is preliminary data.</text>
</comment>
<dbReference type="Gene3D" id="3.40.50.720">
    <property type="entry name" value="NAD(P)-binding Rossmann-like Domain"/>
    <property type="match status" value="1"/>
</dbReference>
<comment type="similarity">
    <text evidence="1">Belongs to the short-chain dehydrogenases/reductases (SDR) family.</text>
</comment>
<organism evidence="3 4">
    <name type="scientific">Caballeronia concitans</name>
    <dbReference type="NCBI Taxonomy" id="1777133"/>
    <lineage>
        <taxon>Bacteria</taxon>
        <taxon>Pseudomonadati</taxon>
        <taxon>Pseudomonadota</taxon>
        <taxon>Betaproteobacteria</taxon>
        <taxon>Burkholderiales</taxon>
        <taxon>Burkholderiaceae</taxon>
        <taxon>Caballeronia</taxon>
    </lineage>
</organism>
<dbReference type="PRINTS" id="PR00081">
    <property type="entry name" value="GDHRDH"/>
</dbReference>
<dbReference type="Proteomes" id="UP000198263">
    <property type="component" value="Unassembled WGS sequence"/>
</dbReference>
<sequence length="248" mass="25295">MSKVILITGASRGIGRSAALLAGARGWSVGVNYASNAQAADETVAAVRAAGGKAVAIQGDVRDEAAIIAMFDATEEAFGKLDGVVNNAGIVAPGSPLAEMDIDRLRRIFDTNVLGAYLCAREAARRLSRSRGGKGGAIVNVSSAAARLGAPNEYVDYAGSKGAIDVLTIGLSKELGPEGVRVNAIRPGLIETDIHASGGRPDRAQVLGVQTPLGRPGTADEVGETIVWLLSDASSYVTGAILDVTGGR</sequence>
<keyword evidence="4" id="KW-1185">Reference proteome</keyword>
<dbReference type="PANTHER" id="PTHR48107:SF7">
    <property type="entry name" value="RE15974P"/>
    <property type="match status" value="1"/>
</dbReference>
<dbReference type="InterPro" id="IPR036291">
    <property type="entry name" value="NAD(P)-bd_dom_sf"/>
</dbReference>
<dbReference type="AlphaFoldDB" id="A0A658R246"/>
<keyword evidence="2" id="KW-0560">Oxidoreductase</keyword>
<evidence type="ECO:0000256" key="1">
    <source>
        <dbReference type="ARBA" id="ARBA00006484"/>
    </source>
</evidence>
<dbReference type="InterPro" id="IPR020904">
    <property type="entry name" value="Sc_DH/Rdtase_CS"/>
</dbReference>
<dbReference type="InterPro" id="IPR002347">
    <property type="entry name" value="SDR_fam"/>
</dbReference>
<dbReference type="FunFam" id="3.40.50.720:FF:000084">
    <property type="entry name" value="Short-chain dehydrogenase reductase"/>
    <property type="match status" value="1"/>
</dbReference>
<accession>A0A658R246</accession>
<dbReference type="GO" id="GO:0016614">
    <property type="term" value="F:oxidoreductase activity, acting on CH-OH group of donors"/>
    <property type="evidence" value="ECO:0007669"/>
    <property type="project" value="UniProtKB-ARBA"/>
</dbReference>
<dbReference type="OrthoDB" id="20590at2"/>
<dbReference type="RefSeq" id="WP_040051498.1">
    <property type="nucleotide sequence ID" value="NZ_FCNV02000011.1"/>
</dbReference>
<gene>
    <name evidence="3" type="ORF">AWB72_04401</name>
</gene>
<dbReference type="SUPFAM" id="SSF51735">
    <property type="entry name" value="NAD(P)-binding Rossmann-fold domains"/>
    <property type="match status" value="1"/>
</dbReference>
<dbReference type="PROSITE" id="PS00061">
    <property type="entry name" value="ADH_SHORT"/>
    <property type="match status" value="1"/>
</dbReference>
<evidence type="ECO:0000313" key="3">
    <source>
        <dbReference type="EMBL" id="SAL41908.1"/>
    </source>
</evidence>
<dbReference type="PRINTS" id="PR00080">
    <property type="entry name" value="SDRFAMILY"/>
</dbReference>
<dbReference type="Pfam" id="PF13561">
    <property type="entry name" value="adh_short_C2"/>
    <property type="match status" value="1"/>
</dbReference>
<dbReference type="PANTHER" id="PTHR48107">
    <property type="entry name" value="NADPH-DEPENDENT ALDEHYDE REDUCTASE-LIKE PROTEIN, CHLOROPLASTIC-RELATED"/>
    <property type="match status" value="1"/>
</dbReference>
<evidence type="ECO:0000313" key="4">
    <source>
        <dbReference type="Proteomes" id="UP000198263"/>
    </source>
</evidence>
<evidence type="ECO:0000256" key="2">
    <source>
        <dbReference type="ARBA" id="ARBA00023002"/>
    </source>
</evidence>
<name>A0A658R246_9BURK</name>
<protein>
    <submittedName>
        <fullName evidence="3">Glucose-1-dehydrogenase</fullName>
    </submittedName>
</protein>